<reference evidence="2 3" key="1">
    <citation type="journal article" date="2012" name="BMC Genomics">
        <title>Comparative genomics of the white-rot fungi, Phanerochaete carnosa and P. chrysosporium, to elucidate the genetic basis of the distinct wood types they colonize.</title>
        <authorList>
            <person name="Suzuki H."/>
            <person name="MacDonald J."/>
            <person name="Syed K."/>
            <person name="Salamov A."/>
            <person name="Hori C."/>
            <person name="Aerts A."/>
            <person name="Henrissat B."/>
            <person name="Wiebenga A."/>
            <person name="vanKuyk P.A."/>
            <person name="Barry K."/>
            <person name="Lindquist E."/>
            <person name="LaButti K."/>
            <person name="Lapidus A."/>
            <person name="Lucas S."/>
            <person name="Coutinho P."/>
            <person name="Gong Y."/>
            <person name="Samejima M."/>
            <person name="Mahadevan R."/>
            <person name="Abou-Zaid M."/>
            <person name="de Vries R.P."/>
            <person name="Igarashi K."/>
            <person name="Yadav J.S."/>
            <person name="Grigoriev I.V."/>
            <person name="Master E.R."/>
        </authorList>
    </citation>
    <scope>NUCLEOTIDE SEQUENCE [LARGE SCALE GENOMIC DNA]</scope>
    <source>
        <strain evidence="2 3">HHB-10118-sp</strain>
    </source>
</reference>
<evidence type="ECO:0000313" key="2">
    <source>
        <dbReference type="EMBL" id="EKM50575.1"/>
    </source>
</evidence>
<feature type="compositionally biased region" description="Basic and acidic residues" evidence="1">
    <location>
        <begin position="40"/>
        <end position="60"/>
    </location>
</feature>
<protein>
    <submittedName>
        <fullName evidence="2">Uncharacterized protein</fullName>
    </submittedName>
</protein>
<dbReference type="EMBL" id="JH930478">
    <property type="protein sequence ID" value="EKM50575.1"/>
    <property type="molecule type" value="Genomic_DNA"/>
</dbReference>
<sequence>MSGHLCRAYKRPMVTPSKNSEGKCPRGMATMVVLRMSSRGPRDKKLSGLRTRERNQHTPERTPSCFDSRILAHTNEPVDRCTLISYRQ</sequence>
<dbReference type="HOGENOM" id="CLU_2469828_0_0_1"/>
<evidence type="ECO:0000313" key="3">
    <source>
        <dbReference type="Proteomes" id="UP000008370"/>
    </source>
</evidence>
<dbReference type="Proteomes" id="UP000008370">
    <property type="component" value="Unassembled WGS sequence"/>
</dbReference>
<accession>K5VUT2</accession>
<name>K5VUT2_PHACS</name>
<dbReference type="InParanoid" id="K5VUT2"/>
<feature type="region of interest" description="Disordered" evidence="1">
    <location>
        <begin position="1"/>
        <end position="25"/>
    </location>
</feature>
<dbReference type="RefSeq" id="XP_007400845.1">
    <property type="nucleotide sequence ID" value="XM_007400783.1"/>
</dbReference>
<gene>
    <name evidence="2" type="ORF">PHACADRAFT_263928</name>
</gene>
<dbReference type="GeneID" id="18918698"/>
<dbReference type="KEGG" id="pco:PHACADRAFT_263928"/>
<dbReference type="AlphaFoldDB" id="K5VUT2"/>
<organism evidence="2 3">
    <name type="scientific">Phanerochaete carnosa (strain HHB-10118-sp)</name>
    <name type="common">White-rot fungus</name>
    <name type="synonym">Peniophora carnosa</name>
    <dbReference type="NCBI Taxonomy" id="650164"/>
    <lineage>
        <taxon>Eukaryota</taxon>
        <taxon>Fungi</taxon>
        <taxon>Dikarya</taxon>
        <taxon>Basidiomycota</taxon>
        <taxon>Agaricomycotina</taxon>
        <taxon>Agaricomycetes</taxon>
        <taxon>Polyporales</taxon>
        <taxon>Phanerochaetaceae</taxon>
        <taxon>Phanerochaete</taxon>
    </lineage>
</organism>
<feature type="region of interest" description="Disordered" evidence="1">
    <location>
        <begin position="37"/>
        <end position="64"/>
    </location>
</feature>
<evidence type="ECO:0000256" key="1">
    <source>
        <dbReference type="SAM" id="MobiDB-lite"/>
    </source>
</evidence>
<proteinExistence type="predicted"/>
<keyword evidence="3" id="KW-1185">Reference proteome</keyword>